<dbReference type="Gene3D" id="3.60.20.10">
    <property type="entry name" value="Glutamine Phosphoribosylpyrophosphate, subunit 1, domain 1"/>
    <property type="match status" value="1"/>
</dbReference>
<organism evidence="8 9">
    <name type="scientific">Sphingomonas albertensis</name>
    <dbReference type="NCBI Taxonomy" id="2762591"/>
    <lineage>
        <taxon>Bacteria</taxon>
        <taxon>Pseudomonadati</taxon>
        <taxon>Pseudomonadota</taxon>
        <taxon>Alphaproteobacteria</taxon>
        <taxon>Sphingomonadales</taxon>
        <taxon>Sphingomonadaceae</taxon>
        <taxon>Sphingomonas</taxon>
    </lineage>
</organism>
<dbReference type="InterPro" id="IPR014729">
    <property type="entry name" value="Rossmann-like_a/b/a_fold"/>
</dbReference>
<comment type="caution">
    <text evidence="8">The sequence shown here is derived from an EMBL/GenBank/DDBJ whole genome shotgun (WGS) entry which is preliminary data.</text>
</comment>
<dbReference type="InterPro" id="IPR051786">
    <property type="entry name" value="ASN_synthetase/amidase"/>
</dbReference>
<accession>A0ABR7ALC2</accession>
<dbReference type="SUPFAM" id="SSF56235">
    <property type="entry name" value="N-terminal nucleophile aminohydrolases (Ntn hydrolases)"/>
    <property type="match status" value="1"/>
</dbReference>
<comment type="pathway">
    <text evidence="1">Amino-acid biosynthesis; L-asparagine biosynthesis; L-asparagine from L-aspartate (L-Gln route): step 1/1.</text>
</comment>
<gene>
    <name evidence="8" type="ORF">H8S47_06100</name>
</gene>
<dbReference type="Pfam" id="PF13537">
    <property type="entry name" value="GATase_7"/>
    <property type="match status" value="1"/>
</dbReference>
<sequence>MTALAGLWSRRGEAMETAVGRMLDAQAAFGPDPAIRRTLDAATLGRRLYPLVPEDDFDRGPVLGGDGTLLLVADARIDNRDEIASALGLSVNIARTAEPQLLMAVVEQWGIAGLARVVGAFAVMLWDARRSVLTLARDPMGERPLFYHRGDGFVAASSMPRGLHAHPDIPYAPSETATADFLAILPEGEESFFAGIARVRPGHAVAIDADGIAETRLWTPARTILRLKPDDYAEGLRAELDRAVAVRLRRIQGAVGSHLSAGLDSASVAATAARLLTPEPLHAFTAVPGTSAPVPGGTIGDEGPVAARVAALHANIVHVPVQGDGRSPLRLLDRHFDLYQRPVMNPWNAMWGEAINDSARARGVSVLLTGQLGNFTLSHDGVQHLAQLFGTGRFGALATLARQLRAQGWRRRRIGAATLGPFVPPAVWTWLVDRFGHSLALEGYSALRPGAIADLDRRAAASGTDLSYRPWRDGRAMRLWGLDRVDMGSYNKGTLAGWGIDLRDPTADRRLIEWALSVPDEQYILEGKPRSLARRAFADRLPPELIGEQRRGYQAADWHIGATAALEELAAELDGIERCRPAGAVLDVERLRTLIRNWPDFPADDPRWNQLAITDRYRSMLLRGTAAGHFLRRAARSN</sequence>
<dbReference type="InterPro" id="IPR017932">
    <property type="entry name" value="GATase_2_dom"/>
</dbReference>
<dbReference type="InterPro" id="IPR029055">
    <property type="entry name" value="Ntn_hydrolases_N"/>
</dbReference>
<comment type="similarity">
    <text evidence="2">Belongs to the asparagine synthetase family.</text>
</comment>
<evidence type="ECO:0000256" key="6">
    <source>
        <dbReference type="ARBA" id="ARBA00048741"/>
    </source>
</evidence>
<dbReference type="InterPro" id="IPR006426">
    <property type="entry name" value="Asn_synth_AEB"/>
</dbReference>
<dbReference type="PIRSF" id="PIRSF001589">
    <property type="entry name" value="Asn_synthetase_glu-h"/>
    <property type="match status" value="1"/>
</dbReference>
<keyword evidence="5" id="KW-0067">ATP-binding</keyword>
<evidence type="ECO:0000256" key="3">
    <source>
        <dbReference type="ARBA" id="ARBA00012737"/>
    </source>
</evidence>
<comment type="catalytic activity">
    <reaction evidence="6">
        <text>L-aspartate + L-glutamine + ATP + H2O = L-asparagine + L-glutamate + AMP + diphosphate + H(+)</text>
        <dbReference type="Rhea" id="RHEA:12228"/>
        <dbReference type="ChEBI" id="CHEBI:15377"/>
        <dbReference type="ChEBI" id="CHEBI:15378"/>
        <dbReference type="ChEBI" id="CHEBI:29985"/>
        <dbReference type="ChEBI" id="CHEBI:29991"/>
        <dbReference type="ChEBI" id="CHEBI:30616"/>
        <dbReference type="ChEBI" id="CHEBI:33019"/>
        <dbReference type="ChEBI" id="CHEBI:58048"/>
        <dbReference type="ChEBI" id="CHEBI:58359"/>
        <dbReference type="ChEBI" id="CHEBI:456215"/>
        <dbReference type="EC" id="6.3.5.4"/>
    </reaction>
</comment>
<dbReference type="PANTHER" id="PTHR43284:SF1">
    <property type="entry name" value="ASPARAGINE SYNTHETASE"/>
    <property type="match status" value="1"/>
</dbReference>
<dbReference type="EMBL" id="JACONT010000009">
    <property type="protein sequence ID" value="MBC3941259.1"/>
    <property type="molecule type" value="Genomic_DNA"/>
</dbReference>
<dbReference type="Pfam" id="PF00733">
    <property type="entry name" value="Asn_synthase"/>
    <property type="match status" value="1"/>
</dbReference>
<dbReference type="Gene3D" id="3.40.50.620">
    <property type="entry name" value="HUPs"/>
    <property type="match status" value="2"/>
</dbReference>
<dbReference type="InterPro" id="IPR001962">
    <property type="entry name" value="Asn_synthase"/>
</dbReference>
<evidence type="ECO:0000256" key="2">
    <source>
        <dbReference type="ARBA" id="ARBA00005752"/>
    </source>
</evidence>
<protein>
    <recommendedName>
        <fullName evidence="3">asparagine synthase (glutamine-hydrolyzing)</fullName>
        <ecNumber evidence="3">6.3.5.4</ecNumber>
    </recommendedName>
</protein>
<evidence type="ECO:0000256" key="5">
    <source>
        <dbReference type="ARBA" id="ARBA00022840"/>
    </source>
</evidence>
<evidence type="ECO:0000256" key="4">
    <source>
        <dbReference type="ARBA" id="ARBA00022741"/>
    </source>
</evidence>
<dbReference type="Proteomes" id="UP000597613">
    <property type="component" value="Unassembled WGS sequence"/>
</dbReference>
<evidence type="ECO:0000259" key="7">
    <source>
        <dbReference type="PROSITE" id="PS51278"/>
    </source>
</evidence>
<dbReference type="PROSITE" id="PS51278">
    <property type="entry name" value="GATASE_TYPE_2"/>
    <property type="match status" value="1"/>
</dbReference>
<keyword evidence="4" id="KW-0547">Nucleotide-binding</keyword>
<dbReference type="SUPFAM" id="SSF52402">
    <property type="entry name" value="Adenine nucleotide alpha hydrolases-like"/>
    <property type="match status" value="1"/>
</dbReference>
<proteinExistence type="inferred from homology"/>
<evidence type="ECO:0000313" key="8">
    <source>
        <dbReference type="EMBL" id="MBC3941259.1"/>
    </source>
</evidence>
<dbReference type="PANTHER" id="PTHR43284">
    <property type="entry name" value="ASPARAGINE SYNTHETASE (GLUTAMINE-HYDROLYZING)"/>
    <property type="match status" value="1"/>
</dbReference>
<dbReference type="EC" id="6.3.5.4" evidence="3"/>
<feature type="domain" description="Glutamine amidotransferase type-2" evidence="7">
    <location>
        <begin position="2"/>
        <end position="210"/>
    </location>
</feature>
<evidence type="ECO:0000313" key="9">
    <source>
        <dbReference type="Proteomes" id="UP000597613"/>
    </source>
</evidence>
<keyword evidence="9" id="KW-1185">Reference proteome</keyword>
<dbReference type="RefSeq" id="WP_187503035.1">
    <property type="nucleotide sequence ID" value="NZ_JACONT010000009.1"/>
</dbReference>
<name>A0ABR7ALC2_9SPHN</name>
<reference evidence="8 9" key="1">
    <citation type="submission" date="2020-08" db="EMBL/GenBank/DDBJ databases">
        <title>Putative novel bacterial strains isolated from necrotic wheat leaf tissues caused by Xanthomonas translucens.</title>
        <authorList>
            <person name="Tambong J.T."/>
        </authorList>
    </citation>
    <scope>NUCLEOTIDE SEQUENCE [LARGE SCALE GENOMIC DNA]</scope>
    <source>
        <strain evidence="9">DOAB 1063</strain>
    </source>
</reference>
<evidence type="ECO:0000256" key="1">
    <source>
        <dbReference type="ARBA" id="ARBA00005187"/>
    </source>
</evidence>